<dbReference type="Proteomes" id="UP000000819">
    <property type="component" value="Chromosome IX"/>
</dbReference>
<evidence type="ECO:0000313" key="1">
    <source>
        <dbReference type="EMBL" id="CAD27014.1"/>
    </source>
</evidence>
<proteinExistence type="predicted"/>
<reference evidence="1 2" key="1">
    <citation type="journal article" date="2001" name="Nature">
        <title>Genome sequence and gene compaction of the eukaryote parasite Encephalitozoon cuniculi.</title>
        <authorList>
            <person name="Katinka M.D."/>
            <person name="Duprat S."/>
            <person name="Cornillot E."/>
            <person name="Metenier G."/>
            <person name="Thomarat F."/>
            <person name="Prensier G."/>
            <person name="Barbe V."/>
            <person name="Peyretaillade E."/>
            <person name="Brottier P."/>
            <person name="Wincker P."/>
            <person name="Delbac F."/>
            <person name="El Alaoui H."/>
            <person name="Peyret P."/>
            <person name="Saurin W."/>
            <person name="Gouy M."/>
            <person name="Weissenbach J."/>
            <person name="Vivares C.P."/>
        </authorList>
    </citation>
    <scope>NUCLEOTIDE SEQUENCE [LARGE SCALE GENOMIC DNA]</scope>
    <source>
        <strain evidence="1 2">GB-M1</strain>
    </source>
</reference>
<dbReference type="InParanoid" id="Q8STV8"/>
<dbReference type="KEGG" id="ecu:ECU09_0420"/>
<dbReference type="OMA" id="ISMIVEC"/>
<accession>Q8STV8</accession>
<sequence length="256" mass="30076">MESLIRKLNKWHELKKEHLLLLHERRQREVERAVGEAKKTRNIKALLRILATDADKCKGLKEFLDEEFKRSISFNSKERISMIVECMRILGLECENYRLMLIDHLENVCSRVSKACVAARIKSLGELREYDMTNGLKIHEYIERRIDGEIDRYMERIPVGNPRELDGWLNEMVDVCKYRPKVVETYGDLEIKYFSMCLGIVMLNDRVSAVEDVVYLVNKIHRRSSAVGVCIDNEMMGKLKEYEMLEEGEIKALFQK</sequence>
<keyword evidence="2" id="KW-1185">Reference proteome</keyword>
<gene>
    <name evidence="1" type="ordered locus">ECU09_0420</name>
</gene>
<organism evidence="1 2">
    <name type="scientific">Encephalitozoon cuniculi (strain GB-M1)</name>
    <name type="common">Microsporidian parasite</name>
    <dbReference type="NCBI Taxonomy" id="284813"/>
    <lineage>
        <taxon>Eukaryota</taxon>
        <taxon>Fungi</taxon>
        <taxon>Fungi incertae sedis</taxon>
        <taxon>Microsporidia</taxon>
        <taxon>Unikaryonidae</taxon>
        <taxon>Encephalitozoon</taxon>
    </lineage>
</organism>
<reference evidence="1 2" key="2">
    <citation type="journal article" date="2009" name="BMC Genomics">
        <title>Identification of transcriptional signals in Encephalitozoon cuniculi widespread among Microsporidia phylum: support for accurate structural genome annotation.</title>
        <authorList>
            <person name="Peyretaillade E."/>
            <person name="Goncalves O."/>
            <person name="Terrat S."/>
            <person name="Dugat-Bony E."/>
            <person name="Wincker P."/>
            <person name="Cornman R.S."/>
            <person name="Evans J.D."/>
            <person name="Delbac F."/>
            <person name="Peyret P."/>
        </authorList>
    </citation>
    <scope>NUCLEOTIDE SEQUENCE [LARGE SCALE GENOMIC DNA]</scope>
    <source>
        <strain evidence="1 2">GB-M1</strain>
    </source>
</reference>
<dbReference type="GeneID" id="860380"/>
<dbReference type="AlphaFoldDB" id="Q8STV8"/>
<dbReference type="OrthoDB" id="2190594at2759"/>
<dbReference type="RefSeq" id="NP_001402295.1">
    <property type="nucleotide sequence ID" value="NM_001415344.1"/>
</dbReference>
<name>Q8STV8_ENCCU</name>
<dbReference type="VEuPathDB" id="MicrosporidiaDB:ECU09_0420"/>
<protein>
    <submittedName>
        <fullName evidence="1">Uncharacterized protein</fullName>
    </submittedName>
</protein>
<dbReference type="EMBL" id="AL590451">
    <property type="protein sequence ID" value="CAD27014.1"/>
    <property type="molecule type" value="Genomic_DNA"/>
</dbReference>
<evidence type="ECO:0000313" key="2">
    <source>
        <dbReference type="Proteomes" id="UP000000819"/>
    </source>
</evidence>
<dbReference type="HOGENOM" id="CLU_1085976_0_0_1"/>